<reference evidence="1" key="1">
    <citation type="submission" date="2023-03" db="EMBL/GenBank/DDBJ databases">
        <title>Actinoallomurus iriomotensis NBRC 103681.</title>
        <authorList>
            <person name="Ichikawa N."/>
            <person name="Sato H."/>
            <person name="Tonouchi N."/>
        </authorList>
    </citation>
    <scope>NUCLEOTIDE SEQUENCE</scope>
    <source>
        <strain evidence="1">NBRC 103681</strain>
    </source>
</reference>
<name>A0A9W6RUS6_9ACTN</name>
<evidence type="ECO:0000313" key="1">
    <source>
        <dbReference type="EMBL" id="GLY82063.1"/>
    </source>
</evidence>
<evidence type="ECO:0008006" key="3">
    <source>
        <dbReference type="Google" id="ProtNLM"/>
    </source>
</evidence>
<accession>A0A9W6RUS6</accession>
<proteinExistence type="predicted"/>
<dbReference type="SUPFAM" id="SSF103481">
    <property type="entry name" value="Multidrug resistance efflux transporter EmrE"/>
    <property type="match status" value="1"/>
</dbReference>
<sequence length="66" mass="6505">MLPVAALVPASYGLVLVAMSLEPVGAVATGRTLNVVLGVVILRERLTPVRAAGLAAVAGGVLLVSA</sequence>
<protein>
    <recommendedName>
        <fullName evidence="3">EamA domain-containing protein</fullName>
    </recommendedName>
</protein>
<comment type="caution">
    <text evidence="1">The sequence shown here is derived from an EMBL/GenBank/DDBJ whole genome shotgun (WGS) entry which is preliminary data.</text>
</comment>
<dbReference type="AlphaFoldDB" id="A0A9W6RUS6"/>
<gene>
    <name evidence="1" type="ORF">Airi01_103300</name>
</gene>
<dbReference type="EMBL" id="BSTJ01000031">
    <property type="protein sequence ID" value="GLY82063.1"/>
    <property type="molecule type" value="Genomic_DNA"/>
</dbReference>
<dbReference type="Gene3D" id="1.10.3730.20">
    <property type="match status" value="1"/>
</dbReference>
<organism evidence="1 2">
    <name type="scientific">Actinoallomurus iriomotensis</name>
    <dbReference type="NCBI Taxonomy" id="478107"/>
    <lineage>
        <taxon>Bacteria</taxon>
        <taxon>Bacillati</taxon>
        <taxon>Actinomycetota</taxon>
        <taxon>Actinomycetes</taxon>
        <taxon>Streptosporangiales</taxon>
        <taxon>Thermomonosporaceae</taxon>
        <taxon>Actinoallomurus</taxon>
    </lineage>
</organism>
<dbReference type="InterPro" id="IPR037185">
    <property type="entry name" value="EmrE-like"/>
</dbReference>
<evidence type="ECO:0000313" key="2">
    <source>
        <dbReference type="Proteomes" id="UP001165135"/>
    </source>
</evidence>
<dbReference type="RefSeq" id="WP_285637425.1">
    <property type="nucleotide sequence ID" value="NZ_BSTJ01000031.1"/>
</dbReference>
<dbReference type="Proteomes" id="UP001165135">
    <property type="component" value="Unassembled WGS sequence"/>
</dbReference>